<protein>
    <recommendedName>
        <fullName evidence="4">Transmembrane protein</fullName>
    </recommendedName>
</protein>
<dbReference type="PANTHER" id="PTHR37706">
    <property type="entry name" value="TRANSMEMBRANE PROTEIN"/>
    <property type="match status" value="1"/>
</dbReference>
<dbReference type="Proteomes" id="UP000813463">
    <property type="component" value="Chromosome 4"/>
</dbReference>
<gene>
    <name evidence="3" type="primary">LOC110784293</name>
</gene>
<dbReference type="PANTHER" id="PTHR37706:SF2">
    <property type="entry name" value="TRANSMEMBRANE PROTEIN"/>
    <property type="match status" value="1"/>
</dbReference>
<feature type="transmembrane region" description="Helical" evidence="1">
    <location>
        <begin position="100"/>
        <end position="118"/>
    </location>
</feature>
<reference evidence="3" key="2">
    <citation type="submission" date="2025-08" db="UniProtKB">
        <authorList>
            <consortium name="RefSeq"/>
        </authorList>
    </citation>
    <scope>IDENTIFICATION</scope>
    <source>
        <tissue evidence="3">Leaf</tissue>
    </source>
</reference>
<evidence type="ECO:0000313" key="3">
    <source>
        <dbReference type="RefSeq" id="XP_056698776.1"/>
    </source>
</evidence>
<dbReference type="GeneID" id="110784293"/>
<keyword evidence="1" id="KW-0472">Membrane</keyword>
<name>A0ABM3RT38_SPIOL</name>
<keyword evidence="1" id="KW-1133">Transmembrane helix</keyword>
<proteinExistence type="predicted"/>
<keyword evidence="1" id="KW-0812">Transmembrane</keyword>
<reference evidence="2" key="1">
    <citation type="journal article" date="2021" name="Nat. Commun.">
        <title>Genomic analyses provide insights into spinach domestication and the genetic basis of agronomic traits.</title>
        <authorList>
            <person name="Cai X."/>
            <person name="Sun X."/>
            <person name="Xu C."/>
            <person name="Sun H."/>
            <person name="Wang X."/>
            <person name="Ge C."/>
            <person name="Zhang Z."/>
            <person name="Wang Q."/>
            <person name="Fei Z."/>
            <person name="Jiao C."/>
            <person name="Wang Q."/>
        </authorList>
    </citation>
    <scope>NUCLEOTIDE SEQUENCE [LARGE SCALE GENOMIC DNA]</scope>
    <source>
        <strain evidence="2">cv. Varoflay</strain>
    </source>
</reference>
<evidence type="ECO:0000313" key="2">
    <source>
        <dbReference type="Proteomes" id="UP000813463"/>
    </source>
</evidence>
<evidence type="ECO:0008006" key="4">
    <source>
        <dbReference type="Google" id="ProtNLM"/>
    </source>
</evidence>
<dbReference type="RefSeq" id="XP_056698776.1">
    <property type="nucleotide sequence ID" value="XM_056842798.1"/>
</dbReference>
<organism evidence="2 3">
    <name type="scientific">Spinacia oleracea</name>
    <name type="common">Spinach</name>
    <dbReference type="NCBI Taxonomy" id="3562"/>
    <lineage>
        <taxon>Eukaryota</taxon>
        <taxon>Viridiplantae</taxon>
        <taxon>Streptophyta</taxon>
        <taxon>Embryophyta</taxon>
        <taxon>Tracheophyta</taxon>
        <taxon>Spermatophyta</taxon>
        <taxon>Magnoliopsida</taxon>
        <taxon>eudicotyledons</taxon>
        <taxon>Gunneridae</taxon>
        <taxon>Pentapetalae</taxon>
        <taxon>Caryophyllales</taxon>
        <taxon>Chenopodiaceae</taxon>
        <taxon>Chenopodioideae</taxon>
        <taxon>Anserineae</taxon>
        <taxon>Spinacia</taxon>
    </lineage>
</organism>
<sequence>MASLFPKTSYHTNNTQPSNKNWVLFPIFRTSILSLPPHFPSSINHSFTSPIHLYRPFHGSTLNPNRSILRSSLVPPPPPGKETQRFTGTVANISRLWDTVQILFAVFFWMSLFFWASATDRTKRGRGNKKDRFRK</sequence>
<accession>A0ABM3RT38</accession>
<keyword evidence="2" id="KW-1185">Reference proteome</keyword>
<evidence type="ECO:0000256" key="1">
    <source>
        <dbReference type="SAM" id="Phobius"/>
    </source>
</evidence>